<sequence length="68" mass="7665">MQAPNYMDTVQFIGNDSDFGGYDTGGVYSVMMVGQNYPHAPVIVVIEDATGYYDTWDLEGFHNYFKVL</sequence>
<keyword evidence="2" id="KW-1185">Reference proteome</keyword>
<protein>
    <submittedName>
        <fullName evidence="1">Uncharacterized protein</fullName>
    </submittedName>
</protein>
<proteinExistence type="predicted"/>
<dbReference type="EMBL" id="MG575418">
    <property type="protein sequence ID" value="QDH85430.1"/>
    <property type="molecule type" value="Genomic_DNA"/>
</dbReference>
<evidence type="ECO:0000313" key="2">
    <source>
        <dbReference type="Proteomes" id="UP000317418"/>
    </source>
</evidence>
<reference evidence="1 2" key="1">
    <citation type="submission" date="2017-11" db="EMBL/GenBank/DDBJ databases">
        <title>Genomic and ecogenomic characterisation of Proteus mirabilis bacteriophage supports development of cocktails for phage therapy.</title>
        <authorList>
            <person name="Alves D.R."/>
            <person name="Nzakizwanayo J."/>
            <person name="Dedi C."/>
            <person name="Olympiou C."/>
            <person name="Hanin A."/>
            <person name="Kot W."/>
            <person name="Hansen L."/>
            <person name="Gahan C."/>
            <person name="Schellenberge P."/>
            <person name="Ogilvie L.A."/>
            <person name="Jones B.V."/>
        </authorList>
    </citation>
    <scope>NUCLEOTIDE SEQUENCE [LARGE SCALE GENOMIC DNA]</scope>
</reference>
<evidence type="ECO:0000313" key="1">
    <source>
        <dbReference type="EMBL" id="QDH85430.1"/>
    </source>
</evidence>
<name>A0A514CY30_9CAUD</name>
<organism evidence="1 2">
    <name type="scientific">Proteus phage vB_PmiP_RS1pmA</name>
    <dbReference type="NCBI Taxonomy" id="2250312"/>
    <lineage>
        <taxon>Viruses</taxon>
        <taxon>Duplodnaviria</taxon>
        <taxon>Heunggongvirae</taxon>
        <taxon>Uroviricota</taxon>
        <taxon>Caudoviricetes</taxon>
        <taxon>Autographivirales</taxon>
        <taxon>Autoscriptoviridae</taxon>
        <taxon>Slopekvirinae</taxon>
        <taxon>Novosibovirus</taxon>
        <taxon>Novosibovirus RS1pmA</taxon>
    </lineage>
</organism>
<accession>A0A514CY30</accession>
<dbReference type="Proteomes" id="UP000317418">
    <property type="component" value="Segment"/>
</dbReference>